<dbReference type="Pfam" id="PF04055">
    <property type="entry name" value="Radical_SAM"/>
    <property type="match status" value="1"/>
</dbReference>
<feature type="binding site" evidence="12">
    <location>
        <position position="27"/>
    </location>
    <ligand>
        <name>[4Fe-4S] cluster</name>
        <dbReference type="ChEBI" id="CHEBI:49883"/>
        <label>1</label>
        <note>4Fe-4S-S-AdoMet</note>
    </ligand>
</feature>
<evidence type="ECO:0000256" key="7">
    <source>
        <dbReference type="ARBA" id="ARBA00023014"/>
    </source>
</evidence>
<feature type="binding site" evidence="12">
    <location>
        <position position="189"/>
    </location>
    <ligand>
        <name>S-adenosyl-L-methionine</name>
        <dbReference type="ChEBI" id="CHEBI:59789"/>
    </ligand>
</feature>
<dbReference type="InterPro" id="IPR058240">
    <property type="entry name" value="rSAM_sf"/>
</dbReference>
<dbReference type="InterPro" id="IPR013785">
    <property type="entry name" value="Aldolase_TIM"/>
</dbReference>
<sequence length="326" mass="36732">MLDQFGRTIEYMRISVTERCNLRCTYCMPAEGIKQMRCKDLLSYEEIIRLAKIFAELGIKKIKLTGGEPLVRLNICQLIAELKAIPQIEQVTITTNGVLLPQMAKDLIAAGLDGVNISLDSVNRESFHQLTLCDQLPNVLQGIDTLLALNFKSIKLNCVPIAGINEDQLMDIAGFAQKYPISVRFIELMPIGMAHDFTAIETTKVLSMLQERYGVLTPYTSQLGNGPATYYSLPNFKGKIGFIEAMHHKFCTNCNRVRLTSNGFLKLCLQYDKGIDLKDLLRSQKADNVIREVIEETIYQKPKEHLFDDSSIVEGKDQRNMFQVGG</sequence>
<comment type="catalytic activity">
    <reaction evidence="11 12">
        <text>GTP + AH2 + S-adenosyl-L-methionine = (8S)-3',8-cyclo-7,8-dihydroguanosine 5'-triphosphate + 5'-deoxyadenosine + L-methionine + A + H(+)</text>
        <dbReference type="Rhea" id="RHEA:49576"/>
        <dbReference type="ChEBI" id="CHEBI:13193"/>
        <dbReference type="ChEBI" id="CHEBI:15378"/>
        <dbReference type="ChEBI" id="CHEBI:17319"/>
        <dbReference type="ChEBI" id="CHEBI:17499"/>
        <dbReference type="ChEBI" id="CHEBI:37565"/>
        <dbReference type="ChEBI" id="CHEBI:57844"/>
        <dbReference type="ChEBI" id="CHEBI:59789"/>
        <dbReference type="ChEBI" id="CHEBI:131766"/>
        <dbReference type="EC" id="4.1.99.22"/>
    </reaction>
</comment>
<dbReference type="InterPro" id="IPR010505">
    <property type="entry name" value="MoaA_twitch"/>
</dbReference>
<keyword evidence="10 12" id="KW-0456">Lyase</keyword>
<comment type="subunit">
    <text evidence="12">Monomer and homodimer.</text>
</comment>
<evidence type="ECO:0000256" key="12">
    <source>
        <dbReference type="HAMAP-Rule" id="MF_01225"/>
    </source>
</evidence>
<dbReference type="RefSeq" id="WP_091830481.1">
    <property type="nucleotide sequence ID" value="NZ_FNZK01000005.1"/>
</dbReference>
<evidence type="ECO:0000256" key="1">
    <source>
        <dbReference type="ARBA" id="ARBA00012167"/>
    </source>
</evidence>
<keyword evidence="4 12" id="KW-0479">Metal-binding</keyword>
<dbReference type="PANTHER" id="PTHR22960:SF0">
    <property type="entry name" value="MOLYBDENUM COFACTOR BIOSYNTHESIS PROTEIN 1"/>
    <property type="match status" value="1"/>
</dbReference>
<comment type="cofactor">
    <cofactor evidence="12">
        <name>[4Fe-4S] cluster</name>
        <dbReference type="ChEBI" id="CHEBI:49883"/>
    </cofactor>
    <text evidence="12">Binds 2 [4Fe-4S] clusters. Binds 1 [4Fe-4S] cluster coordinated with 3 cysteines and an exchangeable S-adenosyl-L-methionine and 1 [4Fe-4S] cluster coordinated with 3 cysteines and the GTP-derived substrate.</text>
</comment>
<feature type="binding site" evidence="12">
    <location>
        <position position="26"/>
    </location>
    <ligand>
        <name>S-adenosyl-L-methionine</name>
        <dbReference type="ChEBI" id="CHEBI:59789"/>
    </ligand>
</feature>
<proteinExistence type="inferred from homology"/>
<accession>A0A1H6XNG8</accession>
<evidence type="ECO:0000256" key="5">
    <source>
        <dbReference type="ARBA" id="ARBA00022741"/>
    </source>
</evidence>
<dbReference type="InterPro" id="IPR000385">
    <property type="entry name" value="MoaA_NifB_PqqE_Fe-S-bd_CS"/>
</dbReference>
<dbReference type="PROSITE" id="PS01305">
    <property type="entry name" value="MOAA_NIFB_PQQE"/>
    <property type="match status" value="1"/>
</dbReference>
<dbReference type="NCBIfam" id="TIGR02666">
    <property type="entry name" value="moaA"/>
    <property type="match status" value="1"/>
</dbReference>
<dbReference type="SUPFAM" id="SSF102114">
    <property type="entry name" value="Radical SAM enzymes"/>
    <property type="match status" value="1"/>
</dbReference>
<feature type="binding site" evidence="12">
    <location>
        <position position="24"/>
    </location>
    <ligand>
        <name>[4Fe-4S] cluster</name>
        <dbReference type="ChEBI" id="CHEBI:49883"/>
        <label>1</label>
        <note>4Fe-4S-S-AdoMet</note>
    </ligand>
</feature>
<dbReference type="GO" id="GO:0046872">
    <property type="term" value="F:metal ion binding"/>
    <property type="evidence" value="ECO:0007669"/>
    <property type="project" value="UniProtKB-KW"/>
</dbReference>
<keyword evidence="2 12" id="KW-0004">4Fe-4S</keyword>
<dbReference type="Gene3D" id="3.20.20.70">
    <property type="entry name" value="Aldolase class I"/>
    <property type="match status" value="1"/>
</dbReference>
<evidence type="ECO:0000256" key="11">
    <source>
        <dbReference type="ARBA" id="ARBA00048697"/>
    </source>
</evidence>
<evidence type="ECO:0000256" key="6">
    <source>
        <dbReference type="ARBA" id="ARBA00023004"/>
    </source>
</evidence>
<protein>
    <recommendedName>
        <fullName evidence="1 12">GTP 3',8-cyclase</fullName>
        <ecNumber evidence="1 12">4.1.99.22</ecNumber>
    </recommendedName>
    <alternativeName>
        <fullName evidence="12">Molybdenum cofactor biosynthesis protein A</fullName>
    </alternativeName>
</protein>
<evidence type="ECO:0000256" key="10">
    <source>
        <dbReference type="ARBA" id="ARBA00023239"/>
    </source>
</evidence>
<dbReference type="SFLD" id="SFLDS00029">
    <property type="entry name" value="Radical_SAM"/>
    <property type="match status" value="1"/>
</dbReference>
<reference evidence="14 15" key="1">
    <citation type="submission" date="2016-10" db="EMBL/GenBank/DDBJ databases">
        <authorList>
            <person name="de Groot N.N."/>
        </authorList>
    </citation>
    <scope>NUCLEOTIDE SEQUENCE [LARGE SCALE GENOMIC DNA]</scope>
    <source>
        <strain evidence="14 15">DSM 2179</strain>
    </source>
</reference>
<feature type="binding site" evidence="12">
    <location>
        <position position="94"/>
    </location>
    <ligand>
        <name>GTP</name>
        <dbReference type="ChEBI" id="CHEBI:37565"/>
    </ligand>
</feature>
<dbReference type="GO" id="GO:0061798">
    <property type="term" value="F:GTP 3',8'-cyclase activity"/>
    <property type="evidence" value="ECO:0007669"/>
    <property type="project" value="UniProtKB-UniRule"/>
</dbReference>
<evidence type="ECO:0000256" key="2">
    <source>
        <dbReference type="ARBA" id="ARBA00022485"/>
    </source>
</evidence>
<dbReference type="PROSITE" id="PS51918">
    <property type="entry name" value="RADICAL_SAM"/>
    <property type="match status" value="1"/>
</dbReference>
<dbReference type="GO" id="GO:0006777">
    <property type="term" value="P:Mo-molybdopterin cofactor biosynthetic process"/>
    <property type="evidence" value="ECO:0007669"/>
    <property type="project" value="UniProtKB-UniRule"/>
</dbReference>
<dbReference type="UniPathway" id="UPA00344"/>
<dbReference type="InterPro" id="IPR040064">
    <property type="entry name" value="MoaA-like"/>
</dbReference>
<keyword evidence="15" id="KW-1185">Reference proteome</keyword>
<comment type="function">
    <text evidence="12">Catalyzes the cyclization of GTP to (8S)-3',8-cyclo-7,8-dihydroguanosine 5'-triphosphate.</text>
</comment>
<dbReference type="GO" id="GO:0061799">
    <property type="term" value="F:cyclic pyranopterin monophosphate synthase activity"/>
    <property type="evidence" value="ECO:0007669"/>
    <property type="project" value="TreeGrafter"/>
</dbReference>
<dbReference type="GO" id="GO:0051539">
    <property type="term" value="F:4 iron, 4 sulfur cluster binding"/>
    <property type="evidence" value="ECO:0007669"/>
    <property type="project" value="UniProtKB-UniRule"/>
</dbReference>
<evidence type="ECO:0000259" key="13">
    <source>
        <dbReference type="PROSITE" id="PS51918"/>
    </source>
</evidence>
<evidence type="ECO:0000256" key="3">
    <source>
        <dbReference type="ARBA" id="ARBA00022691"/>
    </source>
</evidence>
<dbReference type="GO" id="GO:1904047">
    <property type="term" value="F:S-adenosyl-L-methionine binding"/>
    <property type="evidence" value="ECO:0007669"/>
    <property type="project" value="UniProtKB-UniRule"/>
</dbReference>
<dbReference type="CDD" id="cd01335">
    <property type="entry name" value="Radical_SAM"/>
    <property type="match status" value="1"/>
</dbReference>
<evidence type="ECO:0000256" key="9">
    <source>
        <dbReference type="ARBA" id="ARBA00023150"/>
    </source>
</evidence>
<evidence type="ECO:0000313" key="14">
    <source>
        <dbReference type="EMBL" id="SEJ30621.1"/>
    </source>
</evidence>
<feature type="binding site" evidence="12">
    <location>
        <position position="20"/>
    </location>
    <ligand>
        <name>[4Fe-4S] cluster</name>
        <dbReference type="ChEBI" id="CHEBI:49883"/>
        <label>1</label>
        <note>4Fe-4S-S-AdoMet</note>
    </ligand>
</feature>
<feature type="binding site" evidence="12">
    <location>
        <position position="118"/>
    </location>
    <ligand>
        <name>S-adenosyl-L-methionine</name>
        <dbReference type="ChEBI" id="CHEBI:59789"/>
    </ligand>
</feature>
<dbReference type="SFLD" id="SFLDG01067">
    <property type="entry name" value="SPASM/twitch_domain_containing"/>
    <property type="match status" value="1"/>
</dbReference>
<dbReference type="HAMAP" id="MF_01225_B">
    <property type="entry name" value="MoaA_B"/>
    <property type="match status" value="1"/>
</dbReference>
<dbReference type="InterPro" id="IPR007197">
    <property type="entry name" value="rSAM"/>
</dbReference>
<dbReference type="AlphaFoldDB" id="A0A1H6XNG8"/>
<keyword evidence="9 12" id="KW-0501">Molybdenum cofactor biosynthesis</keyword>
<comment type="caution">
    <text evidence="12">Lacks conserved residue(s) required for the propagation of feature annotation.</text>
</comment>
<keyword evidence="5 12" id="KW-0547">Nucleotide-binding</keyword>
<feature type="binding site" evidence="12">
    <location>
        <position position="268"/>
    </location>
    <ligand>
        <name>[4Fe-4S] cluster</name>
        <dbReference type="ChEBI" id="CHEBI:49883"/>
        <label>2</label>
        <note>4Fe-4S-substrate</note>
    </ligand>
</feature>
<dbReference type="SFLD" id="SFLDG01386">
    <property type="entry name" value="main_SPASM_domain-containing"/>
    <property type="match status" value="1"/>
</dbReference>
<comment type="pathway">
    <text evidence="12">Cofactor biosynthesis; molybdopterin biosynthesis.</text>
</comment>
<dbReference type="EC" id="4.1.99.22" evidence="1 12"/>
<dbReference type="Pfam" id="PF06463">
    <property type="entry name" value="Mob_synth_C"/>
    <property type="match status" value="1"/>
</dbReference>
<feature type="binding site" evidence="12">
    <location>
        <begin position="256"/>
        <end position="258"/>
    </location>
    <ligand>
        <name>GTP</name>
        <dbReference type="ChEBI" id="CHEBI:37565"/>
    </ligand>
</feature>
<dbReference type="EMBL" id="FNZK01000005">
    <property type="protein sequence ID" value="SEJ30621.1"/>
    <property type="molecule type" value="Genomic_DNA"/>
</dbReference>
<keyword evidence="8 12" id="KW-0342">GTP-binding</keyword>
<dbReference type="Proteomes" id="UP000199662">
    <property type="component" value="Unassembled WGS sequence"/>
</dbReference>
<dbReference type="STRING" id="84035.SAMN05660742_105224"/>
<dbReference type="InterPro" id="IPR013483">
    <property type="entry name" value="MoaA"/>
</dbReference>
<gene>
    <name evidence="12" type="primary">moaA</name>
    <name evidence="14" type="ORF">SAMN05660742_105224</name>
</gene>
<keyword evidence="6 12" id="KW-0408">Iron</keyword>
<feature type="binding site" evidence="12">
    <location>
        <position position="251"/>
    </location>
    <ligand>
        <name>[4Fe-4S] cluster</name>
        <dbReference type="ChEBI" id="CHEBI:49883"/>
        <label>2</label>
        <note>4Fe-4S-substrate</note>
    </ligand>
</feature>
<dbReference type="SFLD" id="SFLDG01383">
    <property type="entry name" value="cyclic_pyranopterin_phosphate"/>
    <property type="match status" value="1"/>
</dbReference>
<dbReference type="InterPro" id="IPR050105">
    <property type="entry name" value="MoCo_biosynth_MoaA/MoaC"/>
</dbReference>
<feature type="binding site" evidence="12">
    <location>
        <position position="254"/>
    </location>
    <ligand>
        <name>[4Fe-4S] cluster</name>
        <dbReference type="ChEBI" id="CHEBI:49883"/>
        <label>2</label>
        <note>4Fe-4S-substrate</note>
    </ligand>
</feature>
<feature type="binding site" evidence="12">
    <location>
        <position position="67"/>
    </location>
    <ligand>
        <name>S-adenosyl-L-methionine</name>
        <dbReference type="ChEBI" id="CHEBI:59789"/>
    </ligand>
</feature>
<dbReference type="InterPro" id="IPR006638">
    <property type="entry name" value="Elp3/MiaA/NifB-like_rSAM"/>
</dbReference>
<evidence type="ECO:0000256" key="8">
    <source>
        <dbReference type="ARBA" id="ARBA00023134"/>
    </source>
</evidence>
<dbReference type="PANTHER" id="PTHR22960">
    <property type="entry name" value="MOLYBDOPTERIN COFACTOR SYNTHESIS PROTEIN A"/>
    <property type="match status" value="1"/>
</dbReference>
<dbReference type="CDD" id="cd21117">
    <property type="entry name" value="Twitch_MoaA"/>
    <property type="match status" value="1"/>
</dbReference>
<keyword evidence="3 12" id="KW-0949">S-adenosyl-L-methionine</keyword>
<comment type="similarity">
    <text evidence="12">Belongs to the radical SAM superfamily. MoaA family.</text>
</comment>
<organism evidence="14 15">
    <name type="scientific">Propionispira arboris</name>
    <dbReference type="NCBI Taxonomy" id="84035"/>
    <lineage>
        <taxon>Bacteria</taxon>
        <taxon>Bacillati</taxon>
        <taxon>Bacillota</taxon>
        <taxon>Negativicutes</taxon>
        <taxon>Selenomonadales</taxon>
        <taxon>Selenomonadaceae</taxon>
        <taxon>Propionispira</taxon>
    </lineage>
</organism>
<dbReference type="GO" id="GO:0005525">
    <property type="term" value="F:GTP binding"/>
    <property type="evidence" value="ECO:0007669"/>
    <property type="project" value="UniProtKB-UniRule"/>
</dbReference>
<evidence type="ECO:0000313" key="15">
    <source>
        <dbReference type="Proteomes" id="UP000199662"/>
    </source>
</evidence>
<feature type="domain" description="Radical SAM core" evidence="13">
    <location>
        <begin position="4"/>
        <end position="227"/>
    </location>
</feature>
<feature type="binding site" evidence="12">
    <location>
        <position position="155"/>
    </location>
    <ligand>
        <name>GTP</name>
        <dbReference type="ChEBI" id="CHEBI:37565"/>
    </ligand>
</feature>
<keyword evidence="7 12" id="KW-0411">Iron-sulfur</keyword>
<feature type="binding site" evidence="12">
    <location>
        <position position="13"/>
    </location>
    <ligand>
        <name>GTP</name>
        <dbReference type="ChEBI" id="CHEBI:37565"/>
    </ligand>
</feature>
<name>A0A1H6XNG8_9FIRM</name>
<dbReference type="SMART" id="SM00729">
    <property type="entry name" value="Elp3"/>
    <property type="match status" value="1"/>
</dbReference>
<evidence type="ECO:0000256" key="4">
    <source>
        <dbReference type="ARBA" id="ARBA00022723"/>
    </source>
</evidence>